<dbReference type="EMBL" id="UYRU01076989">
    <property type="protein sequence ID" value="VDN27591.1"/>
    <property type="molecule type" value="Genomic_DNA"/>
</dbReference>
<dbReference type="OrthoDB" id="6258160at2759"/>
<organism evidence="2 3">
    <name type="scientific">Dibothriocephalus latus</name>
    <name type="common">Fish tapeworm</name>
    <name type="synonym">Diphyllobothrium latum</name>
    <dbReference type="NCBI Taxonomy" id="60516"/>
    <lineage>
        <taxon>Eukaryota</taxon>
        <taxon>Metazoa</taxon>
        <taxon>Spiralia</taxon>
        <taxon>Lophotrochozoa</taxon>
        <taxon>Platyhelminthes</taxon>
        <taxon>Cestoda</taxon>
        <taxon>Eucestoda</taxon>
        <taxon>Diphyllobothriidea</taxon>
        <taxon>Diphyllobothriidae</taxon>
        <taxon>Dibothriocephalus</taxon>
    </lineage>
</organism>
<proteinExistence type="predicted"/>
<gene>
    <name evidence="2" type="ORF">DILT_LOCUS15037</name>
</gene>
<reference evidence="2 3" key="1">
    <citation type="submission" date="2018-11" db="EMBL/GenBank/DDBJ databases">
        <authorList>
            <consortium name="Pathogen Informatics"/>
        </authorList>
    </citation>
    <scope>NUCLEOTIDE SEQUENCE [LARGE SCALE GENOMIC DNA]</scope>
</reference>
<name>A0A3P7N8G8_DIBLA</name>
<keyword evidence="3" id="KW-1185">Reference proteome</keyword>
<dbReference type="AlphaFoldDB" id="A0A3P7N8G8"/>
<evidence type="ECO:0000313" key="2">
    <source>
        <dbReference type="EMBL" id="VDN27591.1"/>
    </source>
</evidence>
<dbReference type="Proteomes" id="UP000281553">
    <property type="component" value="Unassembled WGS sequence"/>
</dbReference>
<sequence>MDIPHAWYRSSLARALFIGQTATMEGMEPGVAPAQTADEESLPSFRPEEEDEASMVSDTSSRAERIRRPSPAAPTRPSIIASDNPLGSWLQKTSQASRRKFRRNAGTTGAQPSVVFRQSPVPSQSAAAMEEARRRSATTPHEAPSACESFPAGGVSNTTTLPPRMSSAAPSQGGSLGVVSWQALPIFYVNISQLDVEMYIGSAMGLTRCVLPAFFFQDLVSICNLLIGLPICFDD</sequence>
<feature type="compositionally biased region" description="Low complexity" evidence="1">
    <location>
        <begin position="69"/>
        <end position="82"/>
    </location>
</feature>
<accession>A0A3P7N8G8</accession>
<protein>
    <submittedName>
        <fullName evidence="2">Uncharacterized protein</fullName>
    </submittedName>
</protein>
<evidence type="ECO:0000256" key="1">
    <source>
        <dbReference type="SAM" id="MobiDB-lite"/>
    </source>
</evidence>
<evidence type="ECO:0000313" key="3">
    <source>
        <dbReference type="Proteomes" id="UP000281553"/>
    </source>
</evidence>
<feature type="region of interest" description="Disordered" evidence="1">
    <location>
        <begin position="30"/>
        <end position="169"/>
    </location>
</feature>